<dbReference type="InterPro" id="IPR036291">
    <property type="entry name" value="NAD(P)-bd_dom_sf"/>
</dbReference>
<dbReference type="Pfam" id="PF01370">
    <property type="entry name" value="Epimerase"/>
    <property type="match status" value="1"/>
</dbReference>
<evidence type="ECO:0000256" key="1">
    <source>
        <dbReference type="ARBA" id="ARBA00007637"/>
    </source>
</evidence>
<dbReference type="RefSeq" id="WP_088560516.1">
    <property type="nucleotide sequence ID" value="NZ_FYEH01000003.1"/>
</dbReference>
<dbReference type="Proteomes" id="UP000197065">
    <property type="component" value="Unassembled WGS sequence"/>
</dbReference>
<comment type="similarity">
    <text evidence="1">Belongs to the NAD(P)-dependent epimerase/dehydratase family.</text>
</comment>
<protein>
    <submittedName>
        <fullName evidence="5">Uronate dehydrogenase</fullName>
    </submittedName>
</protein>
<proteinExistence type="inferred from homology"/>
<dbReference type="PANTHER" id="PTHR43103">
    <property type="entry name" value="NUCLEOSIDE-DIPHOSPHATE-SUGAR EPIMERASE"/>
    <property type="match status" value="1"/>
</dbReference>
<keyword evidence="2" id="KW-0560">Oxidoreductase</keyword>
<evidence type="ECO:0000256" key="3">
    <source>
        <dbReference type="ARBA" id="ARBA00023027"/>
    </source>
</evidence>
<dbReference type="GO" id="GO:0016491">
    <property type="term" value="F:oxidoreductase activity"/>
    <property type="evidence" value="ECO:0007669"/>
    <property type="project" value="UniProtKB-KW"/>
</dbReference>
<dbReference type="AlphaFoldDB" id="A0A212QUR5"/>
<dbReference type="Gene3D" id="3.40.50.720">
    <property type="entry name" value="NAD(P)-binding Rossmann-like Domain"/>
    <property type="match status" value="1"/>
</dbReference>
<gene>
    <name evidence="5" type="ORF">SAMN07250955_103293</name>
</gene>
<sequence length="267" mass="29541">MKIERLLITGAGGALGSTLRAHLKGRYPHLRLSDRVDLGPPEPGLELCPAELADAAAVDKLLEGVDVCVHLGGQPVEAPWEVILNSNIVGTINLWEAARKAGTKRILFASSNHAIGFYRRSRQIDDEAPPRPDSRYGLSKAWGEDIARYYQLKHGISALCIRIGTCRPDVPDARALSTWQSPADFCRLIDAGLEADYDYEIVYGVSANQRSWWDNSTAERLGYRPQDDAERFADEVESIRSDDAVTETFQGGAFCRPDFSNDPDRIP</sequence>
<reference evidence="5 6" key="1">
    <citation type="submission" date="2017-06" db="EMBL/GenBank/DDBJ databases">
        <authorList>
            <person name="Kim H.J."/>
            <person name="Triplett B.A."/>
        </authorList>
    </citation>
    <scope>NUCLEOTIDE SEQUENCE [LARGE SCALE GENOMIC DNA]</scope>
    <source>
        <strain evidence="5 6">B29T1</strain>
    </source>
</reference>
<dbReference type="InterPro" id="IPR001509">
    <property type="entry name" value="Epimerase_deHydtase"/>
</dbReference>
<evidence type="ECO:0000256" key="2">
    <source>
        <dbReference type="ARBA" id="ARBA00023002"/>
    </source>
</evidence>
<dbReference type="SUPFAM" id="SSF51735">
    <property type="entry name" value="NAD(P)-binding Rossmann-fold domains"/>
    <property type="match status" value="1"/>
</dbReference>
<name>A0A212QUR5_9PROT</name>
<keyword evidence="3" id="KW-0520">NAD</keyword>
<dbReference type="EMBL" id="FYEH01000003">
    <property type="protein sequence ID" value="SNB63248.1"/>
    <property type="molecule type" value="Genomic_DNA"/>
</dbReference>
<evidence type="ECO:0000313" key="5">
    <source>
        <dbReference type="EMBL" id="SNB63248.1"/>
    </source>
</evidence>
<organism evidence="5 6">
    <name type="scientific">Arboricoccus pini</name>
    <dbReference type="NCBI Taxonomy" id="1963835"/>
    <lineage>
        <taxon>Bacteria</taxon>
        <taxon>Pseudomonadati</taxon>
        <taxon>Pseudomonadota</taxon>
        <taxon>Alphaproteobacteria</taxon>
        <taxon>Geminicoccales</taxon>
        <taxon>Geminicoccaceae</taxon>
        <taxon>Arboricoccus</taxon>
    </lineage>
</organism>
<evidence type="ECO:0000313" key="6">
    <source>
        <dbReference type="Proteomes" id="UP000197065"/>
    </source>
</evidence>
<dbReference type="OrthoDB" id="8770295at2"/>
<feature type="domain" description="NAD-dependent epimerase/dehydratase" evidence="4">
    <location>
        <begin position="7"/>
        <end position="164"/>
    </location>
</feature>
<accession>A0A212QUR5</accession>
<keyword evidence="6" id="KW-1185">Reference proteome</keyword>
<evidence type="ECO:0000259" key="4">
    <source>
        <dbReference type="Pfam" id="PF01370"/>
    </source>
</evidence>
<dbReference type="PANTHER" id="PTHR43103:SF5">
    <property type="entry name" value="4-EPIMERASE, PUTATIVE (AFU_ORTHOLOGUE AFUA_7G00360)-RELATED"/>
    <property type="match status" value="1"/>
</dbReference>